<dbReference type="Pfam" id="PF08512">
    <property type="entry name" value="Rttp106-like_middle"/>
    <property type="match status" value="1"/>
</dbReference>
<reference evidence="16 17" key="1">
    <citation type="submission" date="2019-09" db="EMBL/GenBank/DDBJ databases">
        <title>Bird 10,000 Genomes (B10K) Project - Family phase.</title>
        <authorList>
            <person name="Zhang G."/>
        </authorList>
    </citation>
    <scope>NUCLEOTIDE SEQUENCE [LARGE SCALE GENOMIC DNA]</scope>
    <source>
        <strain evidence="16">B10K-DU-007-42</strain>
        <tissue evidence="16">Muscle</tissue>
    </source>
</reference>
<comment type="similarity">
    <text evidence="1 10">Belongs to the peptidase M24 family. SPT16 subfamily.</text>
</comment>
<keyword evidence="5 10" id="KW-0805">Transcription regulation</keyword>
<dbReference type="Pfam" id="PF14826">
    <property type="entry name" value="FACT-Spt16_Nlob"/>
    <property type="match status" value="1"/>
</dbReference>
<dbReference type="FunFam" id="2.30.29.30:FF:000017">
    <property type="entry name" value="FACT complex subunit SPT16"/>
    <property type="match status" value="1"/>
</dbReference>
<keyword evidence="2 10" id="KW-0158">Chromosome</keyword>
<gene>
    <name evidence="16" type="primary">Supt16h</name>
    <name evidence="16" type="ORF">SPITYR_R15385</name>
</gene>
<dbReference type="FunFam" id="2.30.29.150:FF:000003">
    <property type="entry name" value="FACT complex subunit SPT16"/>
    <property type="match status" value="1"/>
</dbReference>
<evidence type="ECO:0000259" key="15">
    <source>
        <dbReference type="SMART" id="SM01287"/>
    </source>
</evidence>
<keyword evidence="9 10" id="KW-0539">Nucleus</keyword>
<comment type="subunit">
    <text evidence="10">Component of the FACT complex.</text>
</comment>
<feature type="domain" description="FACT complex subunit SPT16 middle" evidence="14">
    <location>
        <begin position="467"/>
        <end position="627"/>
    </location>
</feature>
<evidence type="ECO:0000256" key="11">
    <source>
        <dbReference type="SAM" id="Coils"/>
    </source>
</evidence>
<dbReference type="Proteomes" id="UP000519115">
    <property type="component" value="Unassembled WGS sequence"/>
</dbReference>
<dbReference type="SMART" id="SM01285">
    <property type="entry name" value="FACT-Spt16_Nlob"/>
    <property type="match status" value="1"/>
</dbReference>
<comment type="subcellular location">
    <subcellularLocation>
        <location evidence="10">Nucleus</location>
    </subcellularLocation>
    <subcellularLocation>
        <location evidence="10">Chromosome</location>
    </subcellularLocation>
</comment>
<keyword evidence="17" id="KW-1185">Reference proteome</keyword>
<sequence length="911" mass="104341">QTWLFGYELTDTIMVFCEEKILFMASKKKVEFLKQVAHAKGGESANGVPAITLLVREKNESNKANFEKMIEALKASKGGKRIGVFSKDKFPGDFMKSWNDCLSKEGFEKVDISAVVAYTMAAKEDGELNLMRKAAAITSEVFTKFFKERVMEIVDADEKVRHSKLAESVEKAIEEKKYLAGADPSAVEMCYPPIIQSGGNYNLKFSVVSDKNHMHFGAITCAMGIRYKSYCSNLVRTLMVDPPQEMQDHYAFLLQLQDEMLKEMRHGTKLCDVYGAVMDVVKKQKPELLSKITKNLGFAMGIEFREGSLVINSKNQHRLKKGEERFSPPPKSSSSSPKSSSSPQNHPLPPQNHFLSSQIVLFLHKVVLFHPEKVISHPKLILFHQKKVRFHPKRSEVISAPPQNELTAEEKRRAHQKELAAQLNEEARRRLTEQKGEQQIQKARKSNISYKNPALMPKEPHIREMKIYIDKKYETVIMPVFGIATPFHIATIKNISMSVEGDYTYLRINFYCPGSALGRNEGNIFPNPEATFVKEITYRASNMKTPGEQTVPALNLQNAFRIIKEVQKRYKTREAEEKEKEGIVKQDSLVINLNRSNPKLKDLYIRPNIAQKRMQGSLEAHVNGFRFTSVRGDKVDILYNNIKHAVFQPCDGEMIIVLHFHLKNAIMFGKKRHTDVQFYTEVGEITTDLGKHQHMHDRDDLYAEQMEREMRHKLKTAFKNFIEKVEALTKEELEFEVPFRELGFNGAPYRSTCLLQPTSSALVNCTEWPPFVVTLDEVELIHFERVQFHLKNFDMVIVYKDYSKKVTMINAIPVASLDPIKEWLNSCDLKYTEGVQSLNWTKIMKTIVDDPEGFFEQGGWSFLEPEGEGSDAEVGESESEMEDETFNPSEEDYEEEEEDSDEDYSSEAEES</sequence>
<dbReference type="GO" id="GO:0006281">
    <property type="term" value="P:DNA repair"/>
    <property type="evidence" value="ECO:0007669"/>
    <property type="project" value="UniProtKB-UniRule"/>
</dbReference>
<dbReference type="Gene3D" id="3.90.230.10">
    <property type="entry name" value="Creatinase/methionine aminopeptidase superfamily"/>
    <property type="match status" value="1"/>
</dbReference>
<feature type="non-terminal residue" evidence="16">
    <location>
        <position position="1"/>
    </location>
</feature>
<dbReference type="FunFam" id="2.30.29.210:FF:000001">
    <property type="entry name" value="FACT complex subunit spt16"/>
    <property type="match status" value="1"/>
</dbReference>
<dbReference type="InterPro" id="IPR040258">
    <property type="entry name" value="Spt16"/>
</dbReference>
<proteinExistence type="inferred from homology"/>
<dbReference type="Gene3D" id="2.30.29.150">
    <property type="match status" value="1"/>
</dbReference>
<evidence type="ECO:0000256" key="9">
    <source>
        <dbReference type="ARBA" id="ARBA00023242"/>
    </source>
</evidence>
<dbReference type="InterPro" id="IPR033825">
    <property type="entry name" value="Spt16_M24"/>
</dbReference>
<evidence type="ECO:0000256" key="7">
    <source>
        <dbReference type="ARBA" id="ARBA00023163"/>
    </source>
</evidence>
<dbReference type="EMBL" id="VXAF01001855">
    <property type="protein sequence ID" value="NXJ58662.1"/>
    <property type="molecule type" value="Genomic_DNA"/>
</dbReference>
<dbReference type="InterPro" id="IPR056595">
    <property type="entry name" value="Fact-SPT16_PH"/>
</dbReference>
<dbReference type="CDD" id="cd01091">
    <property type="entry name" value="CDC68-like"/>
    <property type="match status" value="1"/>
</dbReference>
<evidence type="ECO:0000256" key="12">
    <source>
        <dbReference type="SAM" id="MobiDB-lite"/>
    </source>
</evidence>
<evidence type="ECO:0000256" key="8">
    <source>
        <dbReference type="ARBA" id="ARBA00023204"/>
    </source>
</evidence>
<feature type="coiled-coil region" evidence="11">
    <location>
        <begin position="406"/>
        <end position="437"/>
    </location>
</feature>
<keyword evidence="8 10" id="KW-0234">DNA repair</keyword>
<keyword evidence="7 10" id="KW-0804">Transcription</keyword>
<dbReference type="GO" id="GO:0006260">
    <property type="term" value="P:DNA replication"/>
    <property type="evidence" value="ECO:0007669"/>
    <property type="project" value="UniProtKB-KW"/>
</dbReference>
<comment type="function">
    <text evidence="10">Component of the FACT complex, a general chromatin factor that acts to reorganize nucleosomes. The FACT complex is involved in multiple processes that require DNA as a template such as mRNA elongation, DNA replication and DNA repair. During transcription elongation the FACT complex acts as a histone chaperone that both destabilizes and restores nucleosomal structure. It facilitates the passage of RNA polymerase II and transcription by promoting the dissociation of one histone H2A-H2B dimer from the nucleosome, then subsequently promotes the reestablishment of the nucleosome following the passage of RNA polymerase II.</text>
</comment>
<evidence type="ECO:0000256" key="1">
    <source>
        <dbReference type="ARBA" id="ARBA00010779"/>
    </source>
</evidence>
<dbReference type="PANTHER" id="PTHR13980">
    <property type="entry name" value="CDC68 RELATED"/>
    <property type="match status" value="1"/>
</dbReference>
<dbReference type="InterPro" id="IPR013719">
    <property type="entry name" value="RTT106/SPT16-like_middle_dom"/>
</dbReference>
<keyword evidence="3 10" id="KW-0235">DNA replication</keyword>
<feature type="non-terminal residue" evidence="16">
    <location>
        <position position="911"/>
    </location>
</feature>
<dbReference type="InterPro" id="IPR011993">
    <property type="entry name" value="PH-like_dom_sf"/>
</dbReference>
<feature type="domain" description="Histone chaperone RTT106/FACT complex subunit SPT16-like middle" evidence="15">
    <location>
        <begin position="744"/>
        <end position="834"/>
    </location>
</feature>
<name>A0A7L0CHS8_9AVES</name>
<dbReference type="Pfam" id="PF00557">
    <property type="entry name" value="Peptidase_M24"/>
    <property type="match status" value="1"/>
</dbReference>
<evidence type="ECO:0000313" key="17">
    <source>
        <dbReference type="Proteomes" id="UP000519115"/>
    </source>
</evidence>
<feature type="compositionally biased region" description="Low complexity" evidence="12">
    <location>
        <begin position="332"/>
        <end position="343"/>
    </location>
</feature>
<feature type="domain" description="FACT complex subunit SPT16 N-terminal lobe" evidence="13">
    <location>
        <begin position="1"/>
        <end position="116"/>
    </location>
</feature>
<dbReference type="SMART" id="SM01286">
    <property type="entry name" value="SPT16"/>
    <property type="match status" value="1"/>
</dbReference>
<dbReference type="Gene3D" id="2.30.29.30">
    <property type="entry name" value="Pleckstrin-homology domain (PH domain)/Phosphotyrosine-binding domain (PTB)"/>
    <property type="match status" value="1"/>
</dbReference>
<dbReference type="Pfam" id="PF08644">
    <property type="entry name" value="SPT16"/>
    <property type="match status" value="1"/>
</dbReference>
<dbReference type="Gene3D" id="2.30.29.210">
    <property type="entry name" value="FACT complex subunit Spt16p/Cdc68p"/>
    <property type="match status" value="1"/>
</dbReference>
<evidence type="ECO:0000313" key="16">
    <source>
        <dbReference type="EMBL" id="NXJ58662.1"/>
    </source>
</evidence>
<evidence type="ECO:0000259" key="13">
    <source>
        <dbReference type="SMART" id="SM01285"/>
    </source>
</evidence>
<organism evidence="16 17">
    <name type="scientific">Spizaetus tyrannus</name>
    <name type="common">black hawk-eagle</name>
    <dbReference type="NCBI Taxonomy" id="252798"/>
    <lineage>
        <taxon>Eukaryota</taxon>
        <taxon>Metazoa</taxon>
        <taxon>Chordata</taxon>
        <taxon>Craniata</taxon>
        <taxon>Vertebrata</taxon>
        <taxon>Euteleostomi</taxon>
        <taxon>Archelosauria</taxon>
        <taxon>Archosauria</taxon>
        <taxon>Dinosauria</taxon>
        <taxon>Saurischia</taxon>
        <taxon>Theropoda</taxon>
        <taxon>Coelurosauria</taxon>
        <taxon>Aves</taxon>
        <taxon>Neognathae</taxon>
        <taxon>Neoaves</taxon>
        <taxon>Telluraves</taxon>
        <taxon>Accipitrimorphae</taxon>
        <taxon>Accipitriformes</taxon>
        <taxon>Accipitridae</taxon>
        <taxon>Accipitrinae</taxon>
        <taxon>Spizaetus</taxon>
    </lineage>
</organism>
<dbReference type="GO" id="GO:0031491">
    <property type="term" value="F:nucleosome binding"/>
    <property type="evidence" value="ECO:0007669"/>
    <property type="project" value="TreeGrafter"/>
</dbReference>
<dbReference type="FunFam" id="3.40.350.10:FF:000005">
    <property type="entry name" value="SPT16 homolog, facilitates chromatin-remodeling subunit"/>
    <property type="match status" value="1"/>
</dbReference>
<feature type="compositionally biased region" description="Acidic residues" evidence="12">
    <location>
        <begin position="865"/>
        <end position="911"/>
    </location>
</feature>
<evidence type="ECO:0000259" key="14">
    <source>
        <dbReference type="SMART" id="SM01286"/>
    </source>
</evidence>
<dbReference type="SMART" id="SM01287">
    <property type="entry name" value="Rtt106"/>
    <property type="match status" value="1"/>
</dbReference>
<evidence type="ECO:0000256" key="2">
    <source>
        <dbReference type="ARBA" id="ARBA00022454"/>
    </source>
</evidence>
<dbReference type="AlphaFoldDB" id="A0A7L0CHS8"/>
<dbReference type="GO" id="GO:0032786">
    <property type="term" value="P:positive regulation of DNA-templated transcription, elongation"/>
    <property type="evidence" value="ECO:0007669"/>
    <property type="project" value="UniProtKB-ARBA"/>
</dbReference>
<evidence type="ECO:0000256" key="4">
    <source>
        <dbReference type="ARBA" id="ARBA00022763"/>
    </source>
</evidence>
<dbReference type="PANTHER" id="PTHR13980:SF15">
    <property type="entry name" value="FACT COMPLEX SUBUNIT SPT16"/>
    <property type="match status" value="1"/>
</dbReference>
<keyword evidence="6 11" id="KW-0175">Coiled coil</keyword>
<dbReference type="InterPro" id="IPR013953">
    <property type="entry name" value="FACT_SPT16_M"/>
</dbReference>
<evidence type="ECO:0000256" key="3">
    <source>
        <dbReference type="ARBA" id="ARBA00022705"/>
    </source>
</evidence>
<accession>A0A7L0CHS8</accession>
<dbReference type="GO" id="GO:0035101">
    <property type="term" value="C:FACT complex"/>
    <property type="evidence" value="ECO:0007669"/>
    <property type="project" value="UniProtKB-UniRule"/>
</dbReference>
<dbReference type="InterPro" id="IPR000994">
    <property type="entry name" value="Pept_M24"/>
</dbReference>
<evidence type="ECO:0000256" key="6">
    <source>
        <dbReference type="ARBA" id="ARBA00023054"/>
    </source>
</evidence>
<comment type="caution">
    <text evidence="16">The sequence shown here is derived from an EMBL/GenBank/DDBJ whole genome shotgun (WGS) entry which is preliminary data.</text>
</comment>
<feature type="region of interest" description="Disordered" evidence="12">
    <location>
        <begin position="858"/>
        <end position="911"/>
    </location>
</feature>
<dbReference type="InterPro" id="IPR029149">
    <property type="entry name" value="Creatin/AminoP/Spt16_N"/>
</dbReference>
<dbReference type="SUPFAM" id="SSF55920">
    <property type="entry name" value="Creatinase/aminopeptidase"/>
    <property type="match status" value="1"/>
</dbReference>
<feature type="region of interest" description="Disordered" evidence="12">
    <location>
        <begin position="316"/>
        <end position="351"/>
    </location>
</feature>
<evidence type="ECO:0000256" key="5">
    <source>
        <dbReference type="ARBA" id="ARBA00023015"/>
    </source>
</evidence>
<keyword evidence="4 10" id="KW-0227">DNA damage</keyword>
<evidence type="ECO:0000256" key="10">
    <source>
        <dbReference type="RuleBase" id="RU367052"/>
    </source>
</evidence>
<dbReference type="InterPro" id="IPR036005">
    <property type="entry name" value="Creatinase/aminopeptidase-like"/>
</dbReference>
<protein>
    <recommendedName>
        <fullName evidence="10">FACT complex subunit</fullName>
    </recommendedName>
</protein>
<dbReference type="FunFam" id="3.90.230.10:FF:000005">
    <property type="entry name" value="FACT complex subunit spt16"/>
    <property type="match status" value="1"/>
</dbReference>
<dbReference type="Gene3D" id="3.40.350.10">
    <property type="entry name" value="Creatinase/prolidase N-terminal domain"/>
    <property type="match status" value="1"/>
</dbReference>
<dbReference type="GO" id="GO:0006368">
    <property type="term" value="P:transcription elongation by RNA polymerase II"/>
    <property type="evidence" value="ECO:0007669"/>
    <property type="project" value="TreeGrafter"/>
</dbReference>
<dbReference type="InterPro" id="IPR029148">
    <property type="entry name" value="FACT-SPT16_Nlobe"/>
</dbReference>
<dbReference type="Pfam" id="PF24824">
    <property type="entry name" value="PH_SPT16"/>
    <property type="match status" value="1"/>
</dbReference>